<evidence type="ECO:0000313" key="4">
    <source>
        <dbReference type="EMBL" id="VDK88708.1"/>
    </source>
</evidence>
<dbReference type="FunFam" id="3.40.50.1820:FF:000073">
    <property type="entry name" value="esterase OVCA2 isoform X6"/>
    <property type="match status" value="1"/>
</dbReference>
<evidence type="ECO:0000313" key="5">
    <source>
        <dbReference type="Proteomes" id="UP000271087"/>
    </source>
</evidence>
<evidence type="ECO:0000259" key="3">
    <source>
        <dbReference type="Pfam" id="PF03959"/>
    </source>
</evidence>
<accession>A0A182EJD7</accession>
<dbReference type="PANTHER" id="PTHR48070:SF6">
    <property type="entry name" value="ESTERASE OVCA2"/>
    <property type="match status" value="1"/>
</dbReference>
<organism evidence="6">
    <name type="scientific">Onchocerca ochengi</name>
    <name type="common">Filarial nematode worm</name>
    <dbReference type="NCBI Taxonomy" id="42157"/>
    <lineage>
        <taxon>Eukaryota</taxon>
        <taxon>Metazoa</taxon>
        <taxon>Ecdysozoa</taxon>
        <taxon>Nematoda</taxon>
        <taxon>Chromadorea</taxon>
        <taxon>Rhabditida</taxon>
        <taxon>Spirurina</taxon>
        <taxon>Spiruromorpha</taxon>
        <taxon>Filarioidea</taxon>
        <taxon>Onchocercidae</taxon>
        <taxon>Onchocerca</taxon>
    </lineage>
</organism>
<evidence type="ECO:0000313" key="6">
    <source>
        <dbReference type="WBParaSite" id="nOo.2.0.1.t08221-RA"/>
    </source>
</evidence>
<dbReference type="OrthoDB" id="414698at2759"/>
<dbReference type="Proteomes" id="UP000271087">
    <property type="component" value="Unassembled WGS sequence"/>
</dbReference>
<dbReference type="AlphaFoldDB" id="A0A182EJD7"/>
<feature type="domain" description="Serine hydrolase" evidence="3">
    <location>
        <begin position="5"/>
        <end position="213"/>
    </location>
</feature>
<dbReference type="InterPro" id="IPR029058">
    <property type="entry name" value="AB_hydrolase_fold"/>
</dbReference>
<reference evidence="4 5" key="2">
    <citation type="submission" date="2018-08" db="EMBL/GenBank/DDBJ databases">
        <authorList>
            <person name="Laetsch R D."/>
            <person name="Stevens L."/>
            <person name="Kumar S."/>
            <person name="Blaxter L. M."/>
        </authorList>
    </citation>
    <scope>NUCLEOTIDE SEQUENCE [LARGE SCALE GENOMIC DNA]</scope>
</reference>
<keyword evidence="5" id="KW-1185">Reference proteome</keyword>
<dbReference type="SUPFAM" id="SSF53474">
    <property type="entry name" value="alpha/beta-Hydrolases"/>
    <property type="match status" value="1"/>
</dbReference>
<evidence type="ECO:0000256" key="1">
    <source>
        <dbReference type="ARBA" id="ARBA00005863"/>
    </source>
</evidence>
<proteinExistence type="inferred from homology"/>
<dbReference type="Pfam" id="PF03959">
    <property type="entry name" value="FSH1"/>
    <property type="match status" value="1"/>
</dbReference>
<gene>
    <name evidence="4" type="ORF">NOO_LOCUS8221</name>
</gene>
<name>A0A182EJD7_ONCOC</name>
<evidence type="ECO:0000256" key="2">
    <source>
        <dbReference type="ARBA" id="ARBA00022801"/>
    </source>
</evidence>
<reference evidence="6" key="1">
    <citation type="submission" date="2016-06" db="UniProtKB">
        <authorList>
            <consortium name="WormBaseParasite"/>
        </authorList>
    </citation>
    <scope>IDENTIFICATION</scope>
</reference>
<dbReference type="STRING" id="42157.A0A182EJD7"/>
<dbReference type="GO" id="GO:0016787">
    <property type="term" value="F:hydrolase activity"/>
    <property type="evidence" value="ECO:0007669"/>
    <property type="project" value="UniProtKB-KW"/>
</dbReference>
<dbReference type="GO" id="GO:0005737">
    <property type="term" value="C:cytoplasm"/>
    <property type="evidence" value="ECO:0007669"/>
    <property type="project" value="TreeGrafter"/>
</dbReference>
<protein>
    <submittedName>
        <fullName evidence="6">FSH1 domain-containing protein</fullName>
    </submittedName>
</protein>
<dbReference type="EMBL" id="UYRW01003327">
    <property type="protein sequence ID" value="VDK88708.1"/>
    <property type="molecule type" value="Genomic_DNA"/>
</dbReference>
<dbReference type="PANTHER" id="PTHR48070">
    <property type="entry name" value="ESTERASE OVCA2"/>
    <property type="match status" value="1"/>
</dbReference>
<dbReference type="Gene3D" id="3.40.50.1820">
    <property type="entry name" value="alpha/beta hydrolase"/>
    <property type="match status" value="1"/>
</dbReference>
<sequence>MESTSKLRILCLHGYQQNAAIFREKSGSFRRPMKKYVDFVFMNAPHEVEMEPTSETAGDLVSGITPADCRGWWYVSKRFYTRKVKDHEGFEESVQAVVDFVQKEGPFDGILGFSQGATLAFLLSALKKKGDVNIDFRFLILISGFPSRNHEHQKLNEMPQPNLPCLHVYGETDKIVSHELSAKLVDLFDKNMVVVVKHPGGHMVPNMSKYKMMIDKFFEIVKNVANT</sequence>
<dbReference type="InterPro" id="IPR050593">
    <property type="entry name" value="LovG"/>
</dbReference>
<dbReference type="GO" id="GO:0005634">
    <property type="term" value="C:nucleus"/>
    <property type="evidence" value="ECO:0007669"/>
    <property type="project" value="TreeGrafter"/>
</dbReference>
<keyword evidence="2" id="KW-0378">Hydrolase</keyword>
<comment type="similarity">
    <text evidence="1">Belongs to the LovG family.</text>
</comment>
<dbReference type="WBParaSite" id="nOo.2.0.1.t08221-RA">
    <property type="protein sequence ID" value="nOo.2.0.1.t08221-RA"/>
    <property type="gene ID" value="nOo.2.0.1.g08221"/>
</dbReference>
<dbReference type="GO" id="GO:0032526">
    <property type="term" value="P:response to retinoic acid"/>
    <property type="evidence" value="ECO:0007669"/>
    <property type="project" value="TreeGrafter"/>
</dbReference>
<dbReference type="InterPro" id="IPR005645">
    <property type="entry name" value="FSH-like_dom"/>
</dbReference>